<sequence>MSNSYARPILRTADLRAALHVVQRLLAIADTSELEVDFEATVTSAPTLTALLDLLPDPDWWAEGDRDGSSATDDDPFAHLPVRLQGWALPPVLAGPLVTATGGAAAAVRWDFAGWPEAPEAGLGVGGSGGAFVTLCLNLHDLDLEEPATDHTVFVHVKQFEAERAPWLAAQVGLRTIGDLVMAPH</sequence>
<comment type="caution">
    <text evidence="1">The sequence shown here is derived from an EMBL/GenBank/DDBJ whole genome shotgun (WGS) entry which is preliminary data.</text>
</comment>
<protein>
    <submittedName>
        <fullName evidence="1">Uncharacterized protein</fullName>
    </submittedName>
</protein>
<dbReference type="RefSeq" id="WP_164141651.1">
    <property type="nucleotide sequence ID" value="NZ_JAAGMB010000516.1"/>
</dbReference>
<proteinExistence type="predicted"/>
<reference evidence="1 2" key="1">
    <citation type="submission" date="2020-01" db="EMBL/GenBank/DDBJ databases">
        <title>Insect and environment-associated Actinomycetes.</title>
        <authorList>
            <person name="Currrie C."/>
            <person name="Chevrette M."/>
            <person name="Carlson C."/>
            <person name="Stubbendieck R."/>
            <person name="Wendt-Pienkowski E."/>
        </authorList>
    </citation>
    <scope>NUCLEOTIDE SEQUENCE [LARGE SCALE GENOMIC DNA]</scope>
    <source>
        <strain evidence="1 2">SID14172</strain>
    </source>
</reference>
<name>A0A6N9USZ3_9ACTN</name>
<accession>A0A6N9USZ3</accession>
<dbReference type="Proteomes" id="UP000469545">
    <property type="component" value="Unassembled WGS sequence"/>
</dbReference>
<dbReference type="AlphaFoldDB" id="A0A6N9USZ3"/>
<evidence type="ECO:0000313" key="2">
    <source>
        <dbReference type="Proteomes" id="UP000469545"/>
    </source>
</evidence>
<evidence type="ECO:0000313" key="1">
    <source>
        <dbReference type="EMBL" id="NEB19393.1"/>
    </source>
</evidence>
<gene>
    <name evidence="1" type="ORF">G3I46_23290</name>
</gene>
<dbReference type="EMBL" id="JAAGMB010000516">
    <property type="protein sequence ID" value="NEB19393.1"/>
    <property type="molecule type" value="Genomic_DNA"/>
</dbReference>
<organism evidence="1 2">
    <name type="scientific">Streptomyces coelicoflavus</name>
    <dbReference type="NCBI Taxonomy" id="285562"/>
    <lineage>
        <taxon>Bacteria</taxon>
        <taxon>Bacillati</taxon>
        <taxon>Actinomycetota</taxon>
        <taxon>Actinomycetes</taxon>
        <taxon>Kitasatosporales</taxon>
        <taxon>Streptomycetaceae</taxon>
        <taxon>Streptomyces</taxon>
    </lineage>
</organism>
<keyword evidence="2" id="KW-1185">Reference proteome</keyword>